<reference evidence="3" key="1">
    <citation type="submission" date="2021-11" db="EMBL/GenBank/DDBJ databases">
        <authorList>
            <consortium name="Genoscope - CEA"/>
            <person name="William W."/>
        </authorList>
    </citation>
    <scope>NUCLEOTIDE SEQUENCE</scope>
</reference>
<dbReference type="GO" id="GO:0044528">
    <property type="term" value="P:regulation of mitochondrial mRNA stability"/>
    <property type="evidence" value="ECO:0007669"/>
    <property type="project" value="TreeGrafter"/>
</dbReference>
<organism evidence="3 4">
    <name type="scientific">Pelagomonas calceolata</name>
    <dbReference type="NCBI Taxonomy" id="35677"/>
    <lineage>
        <taxon>Eukaryota</taxon>
        <taxon>Sar</taxon>
        <taxon>Stramenopiles</taxon>
        <taxon>Ochrophyta</taxon>
        <taxon>Pelagophyceae</taxon>
        <taxon>Pelagomonadales</taxon>
        <taxon>Pelagomonadaceae</taxon>
        <taxon>Pelagomonas</taxon>
    </lineage>
</organism>
<feature type="region of interest" description="Disordered" evidence="1">
    <location>
        <begin position="388"/>
        <end position="412"/>
    </location>
</feature>
<dbReference type="OrthoDB" id="45226at2759"/>
<sequence>MARVAYLVALASALAPNRWDAPPHTSRELQRALGACPTADAACALLQERADDGNEVNVAATLVRAAREGASRSTLRYLYGACRASAGRMAPRQLANAARALRLADDDETAEREAALVAVCACVAMTPPAEWTNAREVAMAAWACGDACAKGRADEQAVYALRTLSNAAPRGFAAREASDVAWGLAAARERLLPPAATDNATVADVAAFLDRLADHARSVPYAPRDVATALWACAKIAEADWRAQAASLRAVAALRANADRIKGPWPPRDAAQAAAAVASAAVDAPEVLDRATAAAARGCDRWSLRDVADVLWACARLDRPPAADAVAALCGARAVRRASDGAPPNTRGRAELCSVAWAAACLAHESPQHLVAAVDTVAAAHGALAADADDDGARDVGSSTLGDAPTPPGAPMARTRRLRALHHARLALAAAGASEEQLQTVDAATTNELRRAARAAWTRRPSAPSSRHEAVSKVLRGMKAQHGVVATAHDEHGGLAVDVLVRLPDGRAVAVEVDGPSHFCADDPKRPLGHTRLKRRLLEHAGLEAVSVPYYEWDRIPHWSSMERERYLQRKLGITTRLVYDGGDSSSFAPLEGERGASRLA</sequence>
<gene>
    <name evidence="3" type="ORF">PECAL_4P13600</name>
</gene>
<evidence type="ECO:0000313" key="3">
    <source>
        <dbReference type="EMBL" id="CAH0374098.1"/>
    </source>
</evidence>
<proteinExistence type="predicted"/>
<keyword evidence="4" id="KW-1185">Reference proteome</keyword>
<dbReference type="GO" id="GO:0035770">
    <property type="term" value="C:ribonucleoprotein granule"/>
    <property type="evidence" value="ECO:0007669"/>
    <property type="project" value="TreeGrafter"/>
</dbReference>
<dbReference type="InterPro" id="IPR050870">
    <property type="entry name" value="FAST_kinase"/>
</dbReference>
<dbReference type="Proteomes" id="UP000789595">
    <property type="component" value="Unassembled WGS sequence"/>
</dbReference>
<evidence type="ECO:0000313" key="4">
    <source>
        <dbReference type="Proteomes" id="UP000789595"/>
    </source>
</evidence>
<evidence type="ECO:0000259" key="2">
    <source>
        <dbReference type="PROSITE" id="PS51286"/>
    </source>
</evidence>
<protein>
    <recommendedName>
        <fullName evidence="2">RAP domain-containing protein</fullName>
    </recommendedName>
</protein>
<accession>A0A8J2SJI6</accession>
<feature type="domain" description="RAP" evidence="2">
    <location>
        <begin position="509"/>
        <end position="570"/>
    </location>
</feature>
<dbReference type="Pfam" id="PF08373">
    <property type="entry name" value="RAP"/>
    <property type="match status" value="1"/>
</dbReference>
<dbReference type="InterPro" id="IPR013584">
    <property type="entry name" value="RAP"/>
</dbReference>
<dbReference type="GO" id="GO:0000963">
    <property type="term" value="P:mitochondrial RNA processing"/>
    <property type="evidence" value="ECO:0007669"/>
    <property type="project" value="TreeGrafter"/>
</dbReference>
<dbReference type="EMBL" id="CAKKNE010000004">
    <property type="protein sequence ID" value="CAH0374098.1"/>
    <property type="molecule type" value="Genomic_DNA"/>
</dbReference>
<dbReference type="PROSITE" id="PS51286">
    <property type="entry name" value="RAP"/>
    <property type="match status" value="1"/>
</dbReference>
<dbReference type="PANTHER" id="PTHR21228:SF40">
    <property type="entry name" value="LD45607P"/>
    <property type="match status" value="1"/>
</dbReference>
<comment type="caution">
    <text evidence="3">The sequence shown here is derived from an EMBL/GenBank/DDBJ whole genome shotgun (WGS) entry which is preliminary data.</text>
</comment>
<dbReference type="GO" id="GO:0005759">
    <property type="term" value="C:mitochondrial matrix"/>
    <property type="evidence" value="ECO:0007669"/>
    <property type="project" value="TreeGrafter"/>
</dbReference>
<evidence type="ECO:0000256" key="1">
    <source>
        <dbReference type="SAM" id="MobiDB-lite"/>
    </source>
</evidence>
<name>A0A8J2SJI6_9STRA</name>
<dbReference type="PANTHER" id="PTHR21228">
    <property type="entry name" value="FAST LEU-RICH DOMAIN-CONTAINING"/>
    <property type="match status" value="1"/>
</dbReference>
<dbReference type="AlphaFoldDB" id="A0A8J2SJI6"/>
<dbReference type="SMART" id="SM00952">
    <property type="entry name" value="RAP"/>
    <property type="match status" value="1"/>
</dbReference>
<dbReference type="GO" id="GO:0003723">
    <property type="term" value="F:RNA binding"/>
    <property type="evidence" value="ECO:0007669"/>
    <property type="project" value="TreeGrafter"/>
</dbReference>